<dbReference type="PANTHER" id="PTHR30485">
    <property type="entry name" value="NI/FE-HYDROGENASE 1 B-TYPE CYTOCHROME SUBUNIT"/>
    <property type="match status" value="1"/>
</dbReference>
<dbReference type="AlphaFoldDB" id="A0A254TAB8"/>
<feature type="transmembrane region" description="Helical" evidence="6">
    <location>
        <begin position="193"/>
        <end position="215"/>
    </location>
</feature>
<evidence type="ECO:0000313" key="8">
    <source>
        <dbReference type="EMBL" id="OWW18242.1"/>
    </source>
</evidence>
<dbReference type="Proteomes" id="UP000197535">
    <property type="component" value="Unassembled WGS sequence"/>
</dbReference>
<evidence type="ECO:0000256" key="2">
    <source>
        <dbReference type="ARBA" id="ARBA00022475"/>
    </source>
</evidence>
<dbReference type="InterPro" id="IPR011577">
    <property type="entry name" value="Cyt_b561_bac/Ni-Hgenase"/>
</dbReference>
<feature type="transmembrane region" description="Helical" evidence="6">
    <location>
        <begin position="21"/>
        <end position="46"/>
    </location>
</feature>
<reference evidence="8 9" key="1">
    <citation type="submission" date="2016-02" db="EMBL/GenBank/DDBJ databases">
        <authorList>
            <person name="Wen L."/>
            <person name="He K."/>
            <person name="Yang H."/>
        </authorList>
    </citation>
    <scope>NUCLEOTIDE SEQUENCE [LARGE SCALE GENOMIC DNA]</scope>
    <source>
        <strain evidence="8 9">TSA40</strain>
    </source>
</reference>
<evidence type="ECO:0000256" key="5">
    <source>
        <dbReference type="ARBA" id="ARBA00023136"/>
    </source>
</evidence>
<dbReference type="EMBL" id="LSTO01000015">
    <property type="protein sequence ID" value="OWW18242.1"/>
    <property type="molecule type" value="Genomic_DNA"/>
</dbReference>
<comment type="subcellular location">
    <subcellularLocation>
        <location evidence="1">Cell membrane</location>
        <topology evidence="1">Multi-pass membrane protein</topology>
    </subcellularLocation>
</comment>
<dbReference type="RefSeq" id="WP_088710607.1">
    <property type="nucleotide sequence ID" value="NZ_LSTO01000015.1"/>
</dbReference>
<keyword evidence="3 6" id="KW-0812">Transmembrane</keyword>
<feature type="transmembrane region" description="Helical" evidence="6">
    <location>
        <begin position="113"/>
        <end position="134"/>
    </location>
</feature>
<feature type="transmembrane region" description="Helical" evidence="6">
    <location>
        <begin position="52"/>
        <end position="72"/>
    </location>
</feature>
<keyword evidence="5 6" id="KW-0472">Membrane</keyword>
<dbReference type="InterPro" id="IPR051542">
    <property type="entry name" value="Hydrogenase_cytochrome"/>
</dbReference>
<evidence type="ECO:0000313" key="9">
    <source>
        <dbReference type="Proteomes" id="UP000197535"/>
    </source>
</evidence>
<feature type="transmembrane region" description="Helical" evidence="6">
    <location>
        <begin position="154"/>
        <end position="172"/>
    </location>
</feature>
<protein>
    <submittedName>
        <fullName evidence="8">Cytochrome B</fullName>
    </submittedName>
</protein>
<feature type="domain" description="Cytochrome b561 bacterial/Ni-hydrogenase" evidence="7">
    <location>
        <begin position="23"/>
        <end position="184"/>
    </location>
</feature>
<keyword evidence="4 6" id="KW-1133">Transmembrane helix</keyword>
<evidence type="ECO:0000259" key="7">
    <source>
        <dbReference type="Pfam" id="PF01292"/>
    </source>
</evidence>
<dbReference type="GO" id="GO:0005886">
    <property type="term" value="C:plasma membrane"/>
    <property type="evidence" value="ECO:0007669"/>
    <property type="project" value="UniProtKB-SubCell"/>
</dbReference>
<evidence type="ECO:0000256" key="4">
    <source>
        <dbReference type="ARBA" id="ARBA00022989"/>
    </source>
</evidence>
<evidence type="ECO:0000256" key="6">
    <source>
        <dbReference type="SAM" id="Phobius"/>
    </source>
</evidence>
<name>A0A254TAB8_9BURK</name>
<dbReference type="SUPFAM" id="SSF81342">
    <property type="entry name" value="Transmembrane di-heme cytochromes"/>
    <property type="match status" value="1"/>
</dbReference>
<comment type="caution">
    <text evidence="8">The sequence shown here is derived from an EMBL/GenBank/DDBJ whole genome shotgun (WGS) entry which is preliminary data.</text>
</comment>
<dbReference type="OrthoDB" id="196472at2"/>
<dbReference type="PANTHER" id="PTHR30485:SF2">
    <property type="entry name" value="BLL0597 PROTEIN"/>
    <property type="match status" value="1"/>
</dbReference>
<organism evidence="8 9">
    <name type="scientific">Noviherbaspirillum denitrificans</name>
    <dbReference type="NCBI Taxonomy" id="1968433"/>
    <lineage>
        <taxon>Bacteria</taxon>
        <taxon>Pseudomonadati</taxon>
        <taxon>Pseudomonadota</taxon>
        <taxon>Betaproteobacteria</taxon>
        <taxon>Burkholderiales</taxon>
        <taxon>Oxalobacteraceae</taxon>
        <taxon>Noviherbaspirillum</taxon>
    </lineage>
</organism>
<keyword evidence="9" id="KW-1185">Reference proteome</keyword>
<proteinExistence type="predicted"/>
<keyword evidence="2" id="KW-1003">Cell membrane</keyword>
<dbReference type="GO" id="GO:0022904">
    <property type="term" value="P:respiratory electron transport chain"/>
    <property type="evidence" value="ECO:0007669"/>
    <property type="project" value="InterPro"/>
</dbReference>
<dbReference type="Gene3D" id="1.20.950.20">
    <property type="entry name" value="Transmembrane di-heme cytochromes, Chain C"/>
    <property type="match status" value="1"/>
</dbReference>
<accession>A0A254TAB8</accession>
<dbReference type="GO" id="GO:0020037">
    <property type="term" value="F:heme binding"/>
    <property type="evidence" value="ECO:0007669"/>
    <property type="project" value="TreeGrafter"/>
</dbReference>
<gene>
    <name evidence="8" type="ORF">AYR66_02460</name>
</gene>
<evidence type="ECO:0000256" key="3">
    <source>
        <dbReference type="ARBA" id="ARBA00022692"/>
    </source>
</evidence>
<dbReference type="Pfam" id="PF01292">
    <property type="entry name" value="Ni_hydr_CYTB"/>
    <property type="match status" value="1"/>
</dbReference>
<sequence length="240" mass="26309">MNTTSESPANASMNNTPSRDILVWDLPVRLFHWLMVLCFAGTYLTAESERWRLVHVTLGYTMAGLVVFRLLWGIVGTRYARFSNFVRGPAAIARYARSMLRGKPEHYTGHNPAGAVAIVALLVLALFVTASGWGTYNEIAGDWVEEMHEAAANIMLLIVAIHIAGVVIGSWLHKENLVRAMVSGRKTGSREGGIRSAWRTVAALMLVAVLGFWWLQWQGAPPGGLIGPQARAESSAHDDD</sequence>
<dbReference type="GO" id="GO:0009055">
    <property type="term" value="F:electron transfer activity"/>
    <property type="evidence" value="ECO:0007669"/>
    <property type="project" value="InterPro"/>
</dbReference>
<dbReference type="InterPro" id="IPR016174">
    <property type="entry name" value="Di-haem_cyt_TM"/>
</dbReference>
<evidence type="ECO:0000256" key="1">
    <source>
        <dbReference type="ARBA" id="ARBA00004651"/>
    </source>
</evidence>